<evidence type="ECO:0000313" key="7">
    <source>
        <dbReference type="EMBL" id="BCG24290.1"/>
    </source>
</evidence>
<name>A0A6J4E3U3_9PSED</name>
<feature type="transmembrane region" description="Helical" evidence="6">
    <location>
        <begin position="163"/>
        <end position="181"/>
    </location>
</feature>
<dbReference type="PANTHER" id="PTHR30086:SF20">
    <property type="entry name" value="ARGININE EXPORTER PROTEIN ARGO-RELATED"/>
    <property type="match status" value="1"/>
</dbReference>
<dbReference type="GO" id="GO:0015171">
    <property type="term" value="F:amino acid transmembrane transporter activity"/>
    <property type="evidence" value="ECO:0007669"/>
    <property type="project" value="TreeGrafter"/>
</dbReference>
<gene>
    <name evidence="7" type="ORF">TUM18999_24810</name>
</gene>
<evidence type="ECO:0000256" key="5">
    <source>
        <dbReference type="ARBA" id="ARBA00023136"/>
    </source>
</evidence>
<feature type="transmembrane region" description="Helical" evidence="6">
    <location>
        <begin position="90"/>
        <end position="110"/>
    </location>
</feature>
<feature type="transmembrane region" description="Helical" evidence="6">
    <location>
        <begin position="25"/>
        <end position="47"/>
    </location>
</feature>
<reference evidence="7 8" key="1">
    <citation type="submission" date="2020-05" db="EMBL/GenBank/DDBJ databases">
        <title>Characterization of novel class B3 metallo-beta-lactamase from novel Pseudomonas species.</title>
        <authorList>
            <person name="Yamada K."/>
            <person name="Aoki K."/>
            <person name="Ishii Y."/>
        </authorList>
    </citation>
    <scope>NUCLEOTIDE SEQUENCE [LARGE SCALE GENOMIC DNA]</scope>
    <source>
        <strain evidence="7 8">TUM18999</strain>
    </source>
</reference>
<dbReference type="InterPro" id="IPR001123">
    <property type="entry name" value="LeuE-type"/>
</dbReference>
<keyword evidence="3 6" id="KW-0812">Transmembrane</keyword>
<evidence type="ECO:0000256" key="1">
    <source>
        <dbReference type="ARBA" id="ARBA00004651"/>
    </source>
</evidence>
<evidence type="ECO:0000256" key="4">
    <source>
        <dbReference type="ARBA" id="ARBA00022989"/>
    </source>
</evidence>
<evidence type="ECO:0000256" key="3">
    <source>
        <dbReference type="ARBA" id="ARBA00022692"/>
    </source>
</evidence>
<dbReference type="EMBL" id="AP023189">
    <property type="protein sequence ID" value="BCG24290.1"/>
    <property type="molecule type" value="Genomic_DNA"/>
</dbReference>
<comment type="subcellular location">
    <subcellularLocation>
        <location evidence="1">Cell membrane</location>
        <topology evidence="1">Multi-pass membrane protein</topology>
    </subcellularLocation>
</comment>
<dbReference type="Proteomes" id="UP000509383">
    <property type="component" value="Chromosome"/>
</dbReference>
<keyword evidence="5 6" id="KW-0472">Membrane</keyword>
<dbReference type="Pfam" id="PF01810">
    <property type="entry name" value="LysE"/>
    <property type="match status" value="1"/>
</dbReference>
<proteinExistence type="predicted"/>
<feature type="transmembrane region" description="Helical" evidence="6">
    <location>
        <begin position="59"/>
        <end position="84"/>
    </location>
</feature>
<keyword evidence="2" id="KW-1003">Cell membrane</keyword>
<dbReference type="AlphaFoldDB" id="A0A6J4E3U3"/>
<evidence type="ECO:0000256" key="2">
    <source>
        <dbReference type="ARBA" id="ARBA00022475"/>
    </source>
</evidence>
<dbReference type="KEGG" id="ptw:TUM18999_24810"/>
<dbReference type="PANTHER" id="PTHR30086">
    <property type="entry name" value="ARGININE EXPORTER PROTEIN ARGO"/>
    <property type="match status" value="1"/>
</dbReference>
<organism evidence="7 8">
    <name type="scientific">Pseudomonas tohonis</name>
    <dbReference type="NCBI Taxonomy" id="2725477"/>
    <lineage>
        <taxon>Bacteria</taxon>
        <taxon>Pseudomonadati</taxon>
        <taxon>Pseudomonadota</taxon>
        <taxon>Gammaproteobacteria</taxon>
        <taxon>Pseudomonadales</taxon>
        <taxon>Pseudomonadaceae</taxon>
        <taxon>Pseudomonas</taxon>
    </lineage>
</organism>
<keyword evidence="4 6" id="KW-1133">Transmembrane helix</keyword>
<dbReference type="PIRSF" id="PIRSF006324">
    <property type="entry name" value="LeuE"/>
    <property type="match status" value="1"/>
</dbReference>
<sequence>MVAAGSLDWRLLPASMADSMALHTWLIYLLAVLGLSLTPGPNALLALSHGALHGHRRTLFTIAGGALGFVLIMALSMFGIGALLKASAEALTVLKIAGGLYLIWLGIQLWRSPPVQVSTAGEAGRRSGASLFRQGMLSAVSNPKVILFFGAFLSQFLDPGKPLWLQFLVMTLTFVGIEALVEYLLARLAHRVRPWLARSGKGFNRCCGALFGAAGLALPLTR</sequence>
<protein>
    <recommendedName>
        <fullName evidence="9">Lysine transporter LysE</fullName>
    </recommendedName>
</protein>
<accession>A0A6J4E3U3</accession>
<dbReference type="GO" id="GO:0005886">
    <property type="term" value="C:plasma membrane"/>
    <property type="evidence" value="ECO:0007669"/>
    <property type="project" value="UniProtKB-SubCell"/>
</dbReference>
<evidence type="ECO:0000313" key="8">
    <source>
        <dbReference type="Proteomes" id="UP000509383"/>
    </source>
</evidence>
<evidence type="ECO:0008006" key="9">
    <source>
        <dbReference type="Google" id="ProtNLM"/>
    </source>
</evidence>
<evidence type="ECO:0000256" key="6">
    <source>
        <dbReference type="SAM" id="Phobius"/>
    </source>
</evidence>